<sequence>MPIFFLETFPRIQLRTFSPCFPTNTISPRIASSPVSNISSNNAPTRNLSTGL</sequence>
<dbReference type="KEGG" id="ccp:CHC_T00002108001"/>
<proteinExistence type="predicted"/>
<protein>
    <submittedName>
        <fullName evidence="2">Uncharacterized protein</fullName>
    </submittedName>
</protein>
<feature type="region of interest" description="Disordered" evidence="1">
    <location>
        <begin position="32"/>
        <end position="52"/>
    </location>
</feature>
<evidence type="ECO:0000256" key="1">
    <source>
        <dbReference type="SAM" id="MobiDB-lite"/>
    </source>
</evidence>
<name>R7Q448_CHOCR</name>
<dbReference type="RefSeq" id="XP_005713105.1">
    <property type="nucleotide sequence ID" value="XM_005713048.1"/>
</dbReference>
<dbReference type="Proteomes" id="UP000012073">
    <property type="component" value="Unassembled WGS sequence"/>
</dbReference>
<evidence type="ECO:0000313" key="2">
    <source>
        <dbReference type="EMBL" id="CDF33302.1"/>
    </source>
</evidence>
<accession>R7Q448</accession>
<evidence type="ECO:0000313" key="3">
    <source>
        <dbReference type="Proteomes" id="UP000012073"/>
    </source>
</evidence>
<gene>
    <name evidence="2" type="ORF">CHC_T00002108001</name>
</gene>
<keyword evidence="3" id="KW-1185">Reference proteome</keyword>
<dbReference type="EMBL" id="HG001640">
    <property type="protein sequence ID" value="CDF33302.1"/>
    <property type="molecule type" value="Genomic_DNA"/>
</dbReference>
<organism evidence="2 3">
    <name type="scientific">Chondrus crispus</name>
    <name type="common">Carrageen Irish moss</name>
    <name type="synonym">Polymorpha crispa</name>
    <dbReference type="NCBI Taxonomy" id="2769"/>
    <lineage>
        <taxon>Eukaryota</taxon>
        <taxon>Rhodophyta</taxon>
        <taxon>Florideophyceae</taxon>
        <taxon>Rhodymeniophycidae</taxon>
        <taxon>Gigartinales</taxon>
        <taxon>Gigartinaceae</taxon>
        <taxon>Chondrus</taxon>
    </lineage>
</organism>
<dbReference type="GeneID" id="17320845"/>
<dbReference type="Gramene" id="CDF33302">
    <property type="protein sequence ID" value="CDF33302"/>
    <property type="gene ID" value="CHC_T00002108001"/>
</dbReference>
<feature type="compositionally biased region" description="Polar residues" evidence="1">
    <location>
        <begin position="33"/>
        <end position="52"/>
    </location>
</feature>
<reference evidence="3" key="1">
    <citation type="journal article" date="2013" name="Proc. Natl. Acad. Sci. U.S.A.">
        <title>Genome structure and metabolic features in the red seaweed Chondrus crispus shed light on evolution of the Archaeplastida.</title>
        <authorList>
            <person name="Collen J."/>
            <person name="Porcel B."/>
            <person name="Carre W."/>
            <person name="Ball S.G."/>
            <person name="Chaparro C."/>
            <person name="Tonon T."/>
            <person name="Barbeyron T."/>
            <person name="Michel G."/>
            <person name="Noel B."/>
            <person name="Valentin K."/>
            <person name="Elias M."/>
            <person name="Artiguenave F."/>
            <person name="Arun A."/>
            <person name="Aury J.M."/>
            <person name="Barbosa-Neto J.F."/>
            <person name="Bothwell J.H."/>
            <person name="Bouget F.Y."/>
            <person name="Brillet L."/>
            <person name="Cabello-Hurtado F."/>
            <person name="Capella-Gutierrez S."/>
            <person name="Charrier B."/>
            <person name="Cladiere L."/>
            <person name="Cock J.M."/>
            <person name="Coelho S.M."/>
            <person name="Colleoni C."/>
            <person name="Czjzek M."/>
            <person name="Da Silva C."/>
            <person name="Delage L."/>
            <person name="Denoeud F."/>
            <person name="Deschamps P."/>
            <person name="Dittami S.M."/>
            <person name="Gabaldon T."/>
            <person name="Gachon C.M."/>
            <person name="Groisillier A."/>
            <person name="Herve C."/>
            <person name="Jabbari K."/>
            <person name="Katinka M."/>
            <person name="Kloareg B."/>
            <person name="Kowalczyk N."/>
            <person name="Labadie K."/>
            <person name="Leblanc C."/>
            <person name="Lopez P.J."/>
            <person name="McLachlan D.H."/>
            <person name="Meslet-Cladiere L."/>
            <person name="Moustafa A."/>
            <person name="Nehr Z."/>
            <person name="Nyvall Collen P."/>
            <person name="Panaud O."/>
            <person name="Partensky F."/>
            <person name="Poulain J."/>
            <person name="Rensing S.A."/>
            <person name="Rousvoal S."/>
            <person name="Samson G."/>
            <person name="Symeonidi A."/>
            <person name="Weissenbach J."/>
            <person name="Zambounis A."/>
            <person name="Wincker P."/>
            <person name="Boyen C."/>
        </authorList>
    </citation>
    <scope>NUCLEOTIDE SEQUENCE [LARGE SCALE GENOMIC DNA]</scope>
    <source>
        <strain evidence="3">cv. Stackhouse</strain>
    </source>
</reference>
<dbReference type="AlphaFoldDB" id="R7Q448"/>